<dbReference type="NCBIfam" id="TIGR03150">
    <property type="entry name" value="fabF"/>
    <property type="match status" value="1"/>
</dbReference>
<feature type="domain" description="Ketosynthase family 3 (KS3)" evidence="17">
    <location>
        <begin position="4"/>
        <end position="412"/>
    </location>
</feature>
<evidence type="ECO:0000259" key="17">
    <source>
        <dbReference type="PROSITE" id="PS52004"/>
    </source>
</evidence>
<organism evidence="18 19">
    <name type="scientific">Planifilum fulgidum</name>
    <dbReference type="NCBI Taxonomy" id="201973"/>
    <lineage>
        <taxon>Bacteria</taxon>
        <taxon>Bacillati</taxon>
        <taxon>Bacillota</taxon>
        <taxon>Bacilli</taxon>
        <taxon>Bacillales</taxon>
        <taxon>Thermoactinomycetaceae</taxon>
        <taxon>Planifilum</taxon>
    </lineage>
</organism>
<keyword evidence="9 14" id="KW-0275">Fatty acid biosynthesis</keyword>
<evidence type="ECO:0000256" key="7">
    <source>
        <dbReference type="ARBA" id="ARBA00022832"/>
    </source>
</evidence>
<dbReference type="EC" id="2.3.1.179" evidence="3 14"/>
<evidence type="ECO:0000256" key="13">
    <source>
        <dbReference type="ARBA" id="ARBA00047659"/>
    </source>
</evidence>
<sequence length="415" mass="43954">MPMRRRVVITGFGVLTPIGLDPETFWSGLTSGKSGVGPITRFDPSGFPTTIAAEIDGFDPLDYMDRKEARRMDRFAQYGLAAARQALERAGLKIEGRAAERVGVMVGTGSGGLDMIQREYSRVLTQGPDRLSPYLAPAMLANMASGEIAVATGARGISAAVVTACATGASCIGEGMRAIQYGTADVVIAGGAEAPITPLGLAAFSKIRALSRRNDDPVRACRPFDRDRDGFVAGEGAGVVILEEAEHARRRGATIWAELAGYGASTDAYHITAPDPEGSGAVRAMRLALADAGMTPDRVDYINAHGTGTRFNDAIEAAAIKKVFGERARHIPISSIKSMTGHLLGAAGAVELIASVLAIQSGIIPPTINCDHPDPEPDLDYVPHRARKREVRVAMSNSFGFGGHNVCLIVKRWEE</sequence>
<dbReference type="InterPro" id="IPR017568">
    <property type="entry name" value="3-oxoacyl-ACP_synth-2"/>
</dbReference>
<dbReference type="InterPro" id="IPR020841">
    <property type="entry name" value="PKS_Beta-ketoAc_synthase_dom"/>
</dbReference>
<protein>
    <recommendedName>
        <fullName evidence="4 14">3-oxoacyl-[acyl-carrier-protein] synthase 2</fullName>
        <ecNumber evidence="3 14">2.3.1.179</ecNumber>
    </recommendedName>
</protein>
<dbReference type="InterPro" id="IPR018201">
    <property type="entry name" value="Ketoacyl_synth_AS"/>
</dbReference>
<evidence type="ECO:0000256" key="2">
    <source>
        <dbReference type="ARBA" id="ARBA00008467"/>
    </source>
</evidence>
<comment type="catalytic activity">
    <reaction evidence="12 14">
        <text>(9Z)-hexadecenoyl-[ACP] + malonyl-[ACP] + H(+) = 3-oxo-(11Z)-octadecenoyl-[ACP] + holo-[ACP] + CO2</text>
        <dbReference type="Rhea" id="RHEA:55040"/>
        <dbReference type="Rhea" id="RHEA-COMP:9623"/>
        <dbReference type="Rhea" id="RHEA-COMP:9685"/>
        <dbReference type="Rhea" id="RHEA-COMP:10800"/>
        <dbReference type="Rhea" id="RHEA-COMP:14074"/>
        <dbReference type="ChEBI" id="CHEBI:15378"/>
        <dbReference type="ChEBI" id="CHEBI:16526"/>
        <dbReference type="ChEBI" id="CHEBI:64479"/>
        <dbReference type="ChEBI" id="CHEBI:78449"/>
        <dbReference type="ChEBI" id="CHEBI:83989"/>
        <dbReference type="ChEBI" id="CHEBI:138538"/>
        <dbReference type="EC" id="2.3.1.179"/>
    </reaction>
</comment>
<dbReference type="EMBL" id="FOOK01000040">
    <property type="protein sequence ID" value="SFG49991.1"/>
    <property type="molecule type" value="Genomic_DNA"/>
</dbReference>
<proteinExistence type="inferred from homology"/>
<dbReference type="InterPro" id="IPR016039">
    <property type="entry name" value="Thiolase-like"/>
</dbReference>
<dbReference type="GO" id="GO:0006633">
    <property type="term" value="P:fatty acid biosynthetic process"/>
    <property type="evidence" value="ECO:0007669"/>
    <property type="project" value="UniProtKB-UniRule"/>
</dbReference>
<dbReference type="UniPathway" id="UPA00094"/>
<dbReference type="FunFam" id="3.40.47.10:FF:000015">
    <property type="entry name" value="3-oxoacyl-[acyl-carrier-protein] synthase, mitochondrial"/>
    <property type="match status" value="1"/>
</dbReference>
<dbReference type="Proteomes" id="UP000198661">
    <property type="component" value="Unassembled WGS sequence"/>
</dbReference>
<dbReference type="Pfam" id="PF00109">
    <property type="entry name" value="ketoacyl-synt"/>
    <property type="match status" value="1"/>
</dbReference>
<evidence type="ECO:0000256" key="12">
    <source>
        <dbReference type="ARBA" id="ARBA00047318"/>
    </source>
</evidence>
<evidence type="ECO:0000256" key="5">
    <source>
        <dbReference type="ARBA" id="ARBA00022516"/>
    </source>
</evidence>
<dbReference type="PIRSF" id="PIRSF000447">
    <property type="entry name" value="KAS_II"/>
    <property type="match status" value="1"/>
</dbReference>
<keyword evidence="6 14" id="KW-0808">Transferase</keyword>
<evidence type="ECO:0000313" key="18">
    <source>
        <dbReference type="EMBL" id="SFG49991.1"/>
    </source>
</evidence>
<evidence type="ECO:0000256" key="11">
    <source>
        <dbReference type="ARBA" id="ARBA00024006"/>
    </source>
</evidence>
<comment type="function">
    <text evidence="11 14">Involved in the type II fatty acid elongation cycle. Catalyzes the elongation of a wide range of acyl-ACP by the addition of two carbons from malonyl-ACP to an acyl acceptor. Can efficiently catalyze the conversion of palmitoleoyl-ACP (cis-hexadec-9-enoyl-ACP) to cis-vaccenoyl-ACP (cis-octadec-11-enoyl-ACP), an essential step in the thermal regulation of fatty acid composition.</text>
</comment>
<keyword evidence="7" id="KW-0276">Fatty acid metabolism</keyword>
<evidence type="ECO:0000256" key="6">
    <source>
        <dbReference type="ARBA" id="ARBA00022679"/>
    </source>
</evidence>
<evidence type="ECO:0000313" key="19">
    <source>
        <dbReference type="Proteomes" id="UP000198661"/>
    </source>
</evidence>
<keyword evidence="19" id="KW-1185">Reference proteome</keyword>
<dbReference type="FunFam" id="3.40.47.10:FF:000018">
    <property type="entry name" value="3-oxoacyl-[acyl-carrier-protein] synthase 2"/>
    <property type="match status" value="1"/>
</dbReference>
<evidence type="ECO:0000256" key="8">
    <source>
        <dbReference type="ARBA" id="ARBA00023098"/>
    </source>
</evidence>
<evidence type="ECO:0000256" key="3">
    <source>
        <dbReference type="ARBA" id="ARBA00012356"/>
    </source>
</evidence>
<evidence type="ECO:0000256" key="4">
    <source>
        <dbReference type="ARBA" id="ARBA00014657"/>
    </source>
</evidence>
<dbReference type="CDD" id="cd00834">
    <property type="entry name" value="KAS_I_II"/>
    <property type="match status" value="1"/>
</dbReference>
<comment type="similarity">
    <text evidence="2 14 16">Belongs to the thiolase-like superfamily. Beta-ketoacyl-ACP synthases family.</text>
</comment>
<dbReference type="STRING" id="201973.SAMN04488025_1406"/>
<gene>
    <name evidence="18" type="ORF">SAMN04488025_1406</name>
</gene>
<dbReference type="PROSITE" id="PS00606">
    <property type="entry name" value="KS3_1"/>
    <property type="match status" value="1"/>
</dbReference>
<dbReference type="SMART" id="SM00825">
    <property type="entry name" value="PKS_KS"/>
    <property type="match status" value="1"/>
</dbReference>
<dbReference type="InterPro" id="IPR014030">
    <property type="entry name" value="Ketoacyl_synth_N"/>
</dbReference>
<dbReference type="PANTHER" id="PTHR11712">
    <property type="entry name" value="POLYKETIDE SYNTHASE-RELATED"/>
    <property type="match status" value="1"/>
</dbReference>
<evidence type="ECO:0000256" key="14">
    <source>
        <dbReference type="PIRNR" id="PIRNR000447"/>
    </source>
</evidence>
<dbReference type="GO" id="GO:0004315">
    <property type="term" value="F:3-oxoacyl-[acyl-carrier-protein] synthase activity"/>
    <property type="evidence" value="ECO:0007669"/>
    <property type="project" value="UniProtKB-UniRule"/>
</dbReference>
<dbReference type="NCBIfam" id="NF005589">
    <property type="entry name" value="PRK07314.1"/>
    <property type="match status" value="1"/>
</dbReference>
<keyword evidence="5 14" id="KW-0444">Lipid biosynthesis</keyword>
<reference evidence="18 19" key="1">
    <citation type="submission" date="2016-10" db="EMBL/GenBank/DDBJ databases">
        <authorList>
            <person name="de Groot N.N."/>
        </authorList>
    </citation>
    <scope>NUCLEOTIDE SEQUENCE [LARGE SCALE GENOMIC DNA]</scope>
    <source>
        <strain evidence="18 19">DSM 44945</strain>
    </source>
</reference>
<keyword evidence="8" id="KW-0443">Lipid metabolism</keyword>
<dbReference type="Pfam" id="PF02801">
    <property type="entry name" value="Ketoacyl-synt_C"/>
    <property type="match status" value="1"/>
</dbReference>
<dbReference type="InterPro" id="IPR000794">
    <property type="entry name" value="Beta-ketoacyl_synthase"/>
</dbReference>
<evidence type="ECO:0000256" key="1">
    <source>
        <dbReference type="ARBA" id="ARBA00005194"/>
    </source>
</evidence>
<dbReference type="PROSITE" id="PS52004">
    <property type="entry name" value="KS3_2"/>
    <property type="match status" value="1"/>
</dbReference>
<dbReference type="SUPFAM" id="SSF53901">
    <property type="entry name" value="Thiolase-like"/>
    <property type="match status" value="2"/>
</dbReference>
<evidence type="ECO:0000256" key="16">
    <source>
        <dbReference type="RuleBase" id="RU003694"/>
    </source>
</evidence>
<evidence type="ECO:0000256" key="9">
    <source>
        <dbReference type="ARBA" id="ARBA00023160"/>
    </source>
</evidence>
<keyword evidence="10 14" id="KW-0012">Acyltransferase</keyword>
<dbReference type="PANTHER" id="PTHR11712:SF336">
    <property type="entry name" value="3-OXOACYL-[ACYL-CARRIER-PROTEIN] SYNTHASE, MITOCHONDRIAL"/>
    <property type="match status" value="1"/>
</dbReference>
<evidence type="ECO:0000256" key="15">
    <source>
        <dbReference type="PIRSR" id="PIRSR000447-1"/>
    </source>
</evidence>
<dbReference type="AlphaFoldDB" id="A0A1I2SJ73"/>
<evidence type="ECO:0000256" key="10">
    <source>
        <dbReference type="ARBA" id="ARBA00023315"/>
    </source>
</evidence>
<accession>A0A1I2SJ73</accession>
<comment type="catalytic activity">
    <reaction evidence="13 14">
        <text>a fatty acyl-[ACP] + malonyl-[ACP] + H(+) = a 3-oxoacyl-[ACP] + holo-[ACP] + CO2</text>
        <dbReference type="Rhea" id="RHEA:22836"/>
        <dbReference type="Rhea" id="RHEA-COMP:9623"/>
        <dbReference type="Rhea" id="RHEA-COMP:9685"/>
        <dbReference type="Rhea" id="RHEA-COMP:9916"/>
        <dbReference type="Rhea" id="RHEA-COMP:14125"/>
        <dbReference type="ChEBI" id="CHEBI:15378"/>
        <dbReference type="ChEBI" id="CHEBI:16526"/>
        <dbReference type="ChEBI" id="CHEBI:64479"/>
        <dbReference type="ChEBI" id="CHEBI:78449"/>
        <dbReference type="ChEBI" id="CHEBI:78776"/>
        <dbReference type="ChEBI" id="CHEBI:138651"/>
    </reaction>
</comment>
<name>A0A1I2SJ73_9BACL</name>
<dbReference type="InterPro" id="IPR014031">
    <property type="entry name" value="Ketoacyl_synth_C"/>
</dbReference>
<comment type="pathway">
    <text evidence="1 14">Lipid metabolism; fatty acid biosynthesis.</text>
</comment>
<dbReference type="Gene3D" id="3.40.47.10">
    <property type="match status" value="1"/>
</dbReference>
<feature type="active site" description="For beta-ketoacyl synthase activity" evidence="15">
    <location>
        <position position="165"/>
    </location>
</feature>